<sequence length="88" mass="10105">MKSLAIFTNLSWFFCTGSNAVIYLIFNSQIRRGVKNMLNVSKFNTAKRGLDGTQQPHRTMCIMAFHAKYTTKMMKINPKTVLKNLTNK</sequence>
<name>A0A915K4T2_ROMCU</name>
<dbReference type="AlphaFoldDB" id="A0A915K4T2"/>
<organism evidence="1 2">
    <name type="scientific">Romanomermis culicivorax</name>
    <name type="common">Nematode worm</name>
    <dbReference type="NCBI Taxonomy" id="13658"/>
    <lineage>
        <taxon>Eukaryota</taxon>
        <taxon>Metazoa</taxon>
        <taxon>Ecdysozoa</taxon>
        <taxon>Nematoda</taxon>
        <taxon>Enoplea</taxon>
        <taxon>Dorylaimia</taxon>
        <taxon>Mermithida</taxon>
        <taxon>Mermithoidea</taxon>
        <taxon>Mermithidae</taxon>
        <taxon>Romanomermis</taxon>
    </lineage>
</organism>
<dbReference type="Proteomes" id="UP000887565">
    <property type="component" value="Unplaced"/>
</dbReference>
<dbReference type="SUPFAM" id="SSF81321">
    <property type="entry name" value="Family A G protein-coupled receptor-like"/>
    <property type="match status" value="1"/>
</dbReference>
<accession>A0A915K4T2</accession>
<proteinExistence type="predicted"/>
<keyword evidence="1" id="KW-1185">Reference proteome</keyword>
<dbReference type="Pfam" id="PF10321">
    <property type="entry name" value="7TM_GPCR_Srt"/>
    <property type="match status" value="1"/>
</dbReference>
<dbReference type="WBParaSite" id="nRc.2.0.1.t33209-RA">
    <property type="protein sequence ID" value="nRc.2.0.1.t33209-RA"/>
    <property type="gene ID" value="nRc.2.0.1.g33209"/>
</dbReference>
<reference evidence="2" key="1">
    <citation type="submission" date="2022-11" db="UniProtKB">
        <authorList>
            <consortium name="WormBaseParasite"/>
        </authorList>
    </citation>
    <scope>IDENTIFICATION</scope>
</reference>
<dbReference type="InterPro" id="IPR019425">
    <property type="entry name" value="7TM_GPCR_serpentine_rcpt_Srt"/>
</dbReference>
<protein>
    <submittedName>
        <fullName evidence="2">G-protein coupled receptors family 1 profile domain-containing protein</fullName>
    </submittedName>
</protein>
<evidence type="ECO:0000313" key="1">
    <source>
        <dbReference type="Proteomes" id="UP000887565"/>
    </source>
</evidence>
<evidence type="ECO:0000313" key="2">
    <source>
        <dbReference type="WBParaSite" id="nRc.2.0.1.t33209-RA"/>
    </source>
</evidence>